<dbReference type="Pfam" id="PF12953">
    <property type="entry name" value="DUF3842"/>
    <property type="match status" value="1"/>
</dbReference>
<dbReference type="EMBL" id="FNUK01000043">
    <property type="protein sequence ID" value="SEG16505.1"/>
    <property type="molecule type" value="Genomic_DNA"/>
</dbReference>
<organism evidence="1 2">
    <name type="scientific">Caloramator fervidus</name>
    <dbReference type="NCBI Taxonomy" id="29344"/>
    <lineage>
        <taxon>Bacteria</taxon>
        <taxon>Bacillati</taxon>
        <taxon>Bacillota</taxon>
        <taxon>Clostridia</taxon>
        <taxon>Eubacteriales</taxon>
        <taxon>Clostridiaceae</taxon>
        <taxon>Caloramator</taxon>
    </lineage>
</organism>
<sequence length="139" mass="15325">MLKIAVIDGQGAGIGRTFIKECKKVLKNKVYIFALGTNEVAANNMIKNGADEKYVGEKDIVRFLLEHKLDAIVGPIGILIDGGINGEITRELSNAIFKLDCVKYIIPLQKHGIYIPGTKDLAIKDIIKEIIKNLEIYAT</sequence>
<evidence type="ECO:0000313" key="1">
    <source>
        <dbReference type="EMBL" id="SEG16505.1"/>
    </source>
</evidence>
<proteinExistence type="predicted"/>
<dbReference type="OrthoDB" id="9797117at2"/>
<reference evidence="2" key="1">
    <citation type="submission" date="2016-10" db="EMBL/GenBank/DDBJ databases">
        <authorList>
            <person name="Varghese N."/>
            <person name="Submissions S."/>
        </authorList>
    </citation>
    <scope>NUCLEOTIDE SEQUENCE [LARGE SCALE GENOMIC DNA]</scope>
    <source>
        <strain evidence="2">DSM 5463</strain>
    </source>
</reference>
<gene>
    <name evidence="1" type="ORF">SAMN05660865_01895</name>
</gene>
<dbReference type="RefSeq" id="WP_103896765.1">
    <property type="nucleotide sequence ID" value="NZ_FNUK01000043.1"/>
</dbReference>
<name>A0A1H5XY90_9CLOT</name>
<dbReference type="Proteomes" id="UP000242850">
    <property type="component" value="Unassembled WGS sequence"/>
</dbReference>
<accession>A0A1H5XY90</accession>
<protein>
    <recommendedName>
        <fullName evidence="3">DUF3842 family protein</fullName>
    </recommendedName>
</protein>
<dbReference type="InterPro" id="IPR024208">
    <property type="entry name" value="DUF3842"/>
</dbReference>
<dbReference type="AlphaFoldDB" id="A0A1H5XY90"/>
<keyword evidence="2" id="KW-1185">Reference proteome</keyword>
<evidence type="ECO:0008006" key="3">
    <source>
        <dbReference type="Google" id="ProtNLM"/>
    </source>
</evidence>
<evidence type="ECO:0000313" key="2">
    <source>
        <dbReference type="Proteomes" id="UP000242850"/>
    </source>
</evidence>